<dbReference type="GO" id="GO:0003700">
    <property type="term" value="F:DNA-binding transcription factor activity"/>
    <property type="evidence" value="ECO:0007669"/>
    <property type="project" value="InterPro"/>
</dbReference>
<dbReference type="InterPro" id="IPR000847">
    <property type="entry name" value="LysR_HTH_N"/>
</dbReference>
<feature type="domain" description="HTH lysR-type" evidence="5">
    <location>
        <begin position="1"/>
        <end position="58"/>
    </location>
</feature>
<dbReference type="GO" id="GO:0032993">
    <property type="term" value="C:protein-DNA complex"/>
    <property type="evidence" value="ECO:0007669"/>
    <property type="project" value="TreeGrafter"/>
</dbReference>
<dbReference type="Gene3D" id="1.10.10.10">
    <property type="entry name" value="Winged helix-like DNA-binding domain superfamily/Winged helix DNA-binding domain"/>
    <property type="match status" value="1"/>
</dbReference>
<dbReference type="InterPro" id="IPR036390">
    <property type="entry name" value="WH_DNA-bd_sf"/>
</dbReference>
<name>A0A4D4LRH7_STRAX</name>
<dbReference type="Proteomes" id="UP000299211">
    <property type="component" value="Unassembled WGS sequence"/>
</dbReference>
<dbReference type="PANTHER" id="PTHR30346:SF0">
    <property type="entry name" value="HCA OPERON TRANSCRIPTIONAL ACTIVATOR HCAR"/>
    <property type="match status" value="1"/>
</dbReference>
<evidence type="ECO:0000256" key="3">
    <source>
        <dbReference type="ARBA" id="ARBA00023125"/>
    </source>
</evidence>
<dbReference type="PRINTS" id="PR00039">
    <property type="entry name" value="HTHLYSR"/>
</dbReference>
<dbReference type="PANTHER" id="PTHR30346">
    <property type="entry name" value="TRANSCRIPTIONAL DUAL REGULATOR HCAR-RELATED"/>
    <property type="match status" value="1"/>
</dbReference>
<dbReference type="InterPro" id="IPR005119">
    <property type="entry name" value="LysR_subst-bd"/>
</dbReference>
<comment type="caution">
    <text evidence="6">The sequence shown here is derived from an EMBL/GenBank/DDBJ whole genome shotgun (WGS) entry which is preliminary data.</text>
</comment>
<reference evidence="7 8" key="1">
    <citation type="submission" date="2019-04" db="EMBL/GenBank/DDBJ databases">
        <title>Draft genome sequences of Streptomyces avermitilis ATCC 31267.</title>
        <authorList>
            <person name="Komaki H."/>
            <person name="Tamura T."/>
            <person name="Hosoyama A."/>
        </authorList>
    </citation>
    <scope>NUCLEOTIDE SEQUENCE [LARGE SCALE GENOMIC DNA]</scope>
    <source>
        <strain evidence="7 8">ATCC 31267</strain>
    </source>
</reference>
<evidence type="ECO:0000313" key="7">
    <source>
        <dbReference type="EMBL" id="GDY78874.1"/>
    </source>
</evidence>
<dbReference type="Pfam" id="PF00126">
    <property type="entry name" value="HTH_1"/>
    <property type="match status" value="1"/>
</dbReference>
<dbReference type="EMBL" id="BJHY01000001">
    <property type="protein sequence ID" value="GDY78874.1"/>
    <property type="molecule type" value="Genomic_DNA"/>
</dbReference>
<sequence>MDMLHLRYFVAVAEELNFSQAARKLHMAASPLSQRIKDLERELGYELFERTTHRVDLTPAGSALLPMARDILERVNAIPWRLSEAVRPRLDRLFIGMPAGVHPLLRERVRLLEDACREVCELKRWPGTSADLADAVHDGRLAMALVRLPVSDPALEIIEVMRERLGAAVPADRFAGRASVTLDELADLSYVATPNDATPAYFEEIDAHLNSVGVKKRIRINMADYSGSSELISSGMAFSMTMLSPESPMHLYRLDNVVVLPVEDFQPALVTGLLFRRDRADDGGDLSDVAARARQIFHEVISV</sequence>
<evidence type="ECO:0000256" key="2">
    <source>
        <dbReference type="ARBA" id="ARBA00023015"/>
    </source>
</evidence>
<protein>
    <submittedName>
        <fullName evidence="6">LysR family transcriptional regulator</fullName>
    </submittedName>
</protein>
<organism evidence="6 9">
    <name type="scientific">Streptomyces avermitilis</name>
    <dbReference type="NCBI Taxonomy" id="33903"/>
    <lineage>
        <taxon>Bacteria</taxon>
        <taxon>Bacillati</taxon>
        <taxon>Actinomycetota</taxon>
        <taxon>Actinomycetes</taxon>
        <taxon>Kitasatosporales</taxon>
        <taxon>Streptomycetaceae</taxon>
        <taxon>Streptomyces</taxon>
    </lineage>
</organism>
<dbReference type="Gene3D" id="3.40.190.10">
    <property type="entry name" value="Periplasmic binding protein-like II"/>
    <property type="match status" value="2"/>
</dbReference>
<dbReference type="AlphaFoldDB" id="A0A4D4LRH7"/>
<evidence type="ECO:0000313" key="8">
    <source>
        <dbReference type="Proteomes" id="UP000299211"/>
    </source>
</evidence>
<comment type="similarity">
    <text evidence="1">Belongs to the LysR transcriptional regulatory family.</text>
</comment>
<dbReference type="FunFam" id="1.10.10.10:FF:000001">
    <property type="entry name" value="LysR family transcriptional regulator"/>
    <property type="match status" value="1"/>
</dbReference>
<dbReference type="PROSITE" id="PS50931">
    <property type="entry name" value="HTH_LYSR"/>
    <property type="match status" value="1"/>
</dbReference>
<dbReference type="SUPFAM" id="SSF46785">
    <property type="entry name" value="Winged helix' DNA-binding domain"/>
    <property type="match status" value="1"/>
</dbReference>
<proteinExistence type="inferred from homology"/>
<evidence type="ECO:0000259" key="5">
    <source>
        <dbReference type="PROSITE" id="PS50931"/>
    </source>
</evidence>
<gene>
    <name evidence="6" type="ORF">SAV14893_004410</name>
    <name evidence="7" type="ORF">SAV31267_083590</name>
</gene>
<dbReference type="STRING" id="33903.AQJ43_09780"/>
<dbReference type="Proteomes" id="UP000302139">
    <property type="component" value="Unassembled WGS sequence"/>
</dbReference>
<dbReference type="InterPro" id="IPR036388">
    <property type="entry name" value="WH-like_DNA-bd_sf"/>
</dbReference>
<evidence type="ECO:0000313" key="9">
    <source>
        <dbReference type="Proteomes" id="UP000302139"/>
    </source>
</evidence>
<reference evidence="6 9" key="2">
    <citation type="submission" date="2019-04" db="EMBL/GenBank/DDBJ databases">
        <title>Draft genome sequences of Streptomyces avermitilis NBRC 14893.</title>
        <authorList>
            <person name="Komaki H."/>
            <person name="Tamura T."/>
            <person name="Hosoyama A."/>
        </authorList>
    </citation>
    <scope>NUCLEOTIDE SEQUENCE [LARGE SCALE GENOMIC DNA]</scope>
    <source>
        <strain evidence="6 9">NBRC 14893</strain>
    </source>
</reference>
<dbReference type="OMA" id="ESTWAPA"/>
<evidence type="ECO:0000256" key="4">
    <source>
        <dbReference type="ARBA" id="ARBA00023163"/>
    </source>
</evidence>
<accession>A0A4D4LRH7</accession>
<keyword evidence="3" id="KW-0238">DNA-binding</keyword>
<dbReference type="CDD" id="cd08414">
    <property type="entry name" value="PBP2_LTTR_aromatics_like"/>
    <property type="match status" value="1"/>
</dbReference>
<evidence type="ECO:0000256" key="1">
    <source>
        <dbReference type="ARBA" id="ARBA00009437"/>
    </source>
</evidence>
<keyword evidence="2" id="KW-0805">Transcription regulation</keyword>
<dbReference type="EMBL" id="BJHX01000001">
    <property type="protein sequence ID" value="GDY61048.1"/>
    <property type="molecule type" value="Genomic_DNA"/>
</dbReference>
<dbReference type="Pfam" id="PF03466">
    <property type="entry name" value="LysR_substrate"/>
    <property type="match status" value="1"/>
</dbReference>
<dbReference type="SUPFAM" id="SSF53850">
    <property type="entry name" value="Periplasmic binding protein-like II"/>
    <property type="match status" value="1"/>
</dbReference>
<keyword evidence="4" id="KW-0804">Transcription</keyword>
<evidence type="ECO:0000313" key="6">
    <source>
        <dbReference type="EMBL" id="GDY61048.1"/>
    </source>
</evidence>
<dbReference type="GO" id="GO:0003677">
    <property type="term" value="F:DNA binding"/>
    <property type="evidence" value="ECO:0007669"/>
    <property type="project" value="UniProtKB-KW"/>
</dbReference>